<accession>A0A2P6NGL9</accession>
<dbReference type="GO" id="GO:0016747">
    <property type="term" value="F:acyltransferase activity, transferring groups other than amino-acyl groups"/>
    <property type="evidence" value="ECO:0007669"/>
    <property type="project" value="InterPro"/>
</dbReference>
<keyword evidence="1" id="KW-0812">Transmembrane</keyword>
<dbReference type="SUPFAM" id="SSF51126">
    <property type="entry name" value="Pectin lyase-like"/>
    <property type="match status" value="1"/>
</dbReference>
<dbReference type="SUPFAM" id="SSF55729">
    <property type="entry name" value="Acyl-CoA N-acyltransferases (Nat)"/>
    <property type="match status" value="1"/>
</dbReference>
<organism evidence="3 4">
    <name type="scientific">Planoprotostelium fungivorum</name>
    <dbReference type="NCBI Taxonomy" id="1890364"/>
    <lineage>
        <taxon>Eukaryota</taxon>
        <taxon>Amoebozoa</taxon>
        <taxon>Evosea</taxon>
        <taxon>Variosea</taxon>
        <taxon>Cavosteliida</taxon>
        <taxon>Cavosteliaceae</taxon>
        <taxon>Planoprotostelium</taxon>
    </lineage>
</organism>
<dbReference type="CDD" id="cd04301">
    <property type="entry name" value="NAT_SF"/>
    <property type="match status" value="1"/>
</dbReference>
<evidence type="ECO:0000313" key="4">
    <source>
        <dbReference type="Proteomes" id="UP000241769"/>
    </source>
</evidence>
<feature type="transmembrane region" description="Helical" evidence="1">
    <location>
        <begin position="1197"/>
        <end position="1222"/>
    </location>
</feature>
<feature type="transmembrane region" description="Helical" evidence="1">
    <location>
        <begin position="1018"/>
        <end position="1039"/>
    </location>
</feature>
<dbReference type="PANTHER" id="PTHR11319">
    <property type="entry name" value="G PROTEIN-COUPLED RECEPTOR-RELATED"/>
    <property type="match status" value="1"/>
</dbReference>
<feature type="domain" description="N-acetyltransferase" evidence="2">
    <location>
        <begin position="21"/>
        <end position="163"/>
    </location>
</feature>
<feature type="transmembrane region" description="Helical" evidence="1">
    <location>
        <begin position="1051"/>
        <end position="1077"/>
    </location>
</feature>
<keyword evidence="1" id="KW-1133">Transmembrane helix</keyword>
<keyword evidence="1" id="KW-0472">Membrane</keyword>
<keyword evidence="4" id="KW-1185">Reference proteome</keyword>
<dbReference type="InterPro" id="IPR016181">
    <property type="entry name" value="Acyl_CoA_acyltransferase"/>
</dbReference>
<protein>
    <submittedName>
        <fullName evidence="3">Adhesin-like protein</fullName>
    </submittedName>
</protein>
<dbReference type="CDD" id="cd00185">
    <property type="entry name" value="TNFRSF"/>
    <property type="match status" value="1"/>
</dbReference>
<evidence type="ECO:0000313" key="3">
    <source>
        <dbReference type="EMBL" id="PRP83081.1"/>
    </source>
</evidence>
<feature type="transmembrane region" description="Helical" evidence="1">
    <location>
        <begin position="1306"/>
        <end position="1323"/>
    </location>
</feature>
<comment type="caution">
    <text evidence="3">The sequence shown here is derived from an EMBL/GenBank/DDBJ whole genome shotgun (WGS) entry which is preliminary data.</text>
</comment>
<dbReference type="PANTHER" id="PTHR11319:SF35">
    <property type="entry name" value="OUTER MEMBRANE PROTEIN PMPC-RELATED"/>
    <property type="match status" value="1"/>
</dbReference>
<reference evidence="3 4" key="1">
    <citation type="journal article" date="2018" name="Genome Biol. Evol.">
        <title>Multiple Roots of Fruiting Body Formation in Amoebozoa.</title>
        <authorList>
            <person name="Hillmann F."/>
            <person name="Forbes G."/>
            <person name="Novohradska S."/>
            <person name="Ferling I."/>
            <person name="Riege K."/>
            <person name="Groth M."/>
            <person name="Westermann M."/>
            <person name="Marz M."/>
            <person name="Spaller T."/>
            <person name="Winckler T."/>
            <person name="Schaap P."/>
            <person name="Glockner G."/>
        </authorList>
    </citation>
    <scope>NUCLEOTIDE SEQUENCE [LARGE SCALE GENOMIC DNA]</scope>
    <source>
        <strain evidence="3 4">Jena</strain>
    </source>
</reference>
<feature type="transmembrane region" description="Helical" evidence="1">
    <location>
        <begin position="1253"/>
        <end position="1273"/>
    </location>
</feature>
<feature type="transmembrane region" description="Helical" evidence="1">
    <location>
        <begin position="1157"/>
        <end position="1177"/>
    </location>
</feature>
<evidence type="ECO:0000259" key="2">
    <source>
        <dbReference type="PROSITE" id="PS51186"/>
    </source>
</evidence>
<feature type="transmembrane region" description="Helical" evidence="1">
    <location>
        <begin position="1097"/>
        <end position="1117"/>
    </location>
</feature>
<dbReference type="Proteomes" id="UP000241769">
    <property type="component" value="Unassembled WGS sequence"/>
</dbReference>
<dbReference type="Pfam" id="PF13508">
    <property type="entry name" value="Acetyltransf_7"/>
    <property type="match status" value="1"/>
</dbReference>
<proteinExistence type="predicted"/>
<sequence length="1373" mass="153187">MEGHQEDGPTILVIQGGKHLLNKGNPHETTIKEAQSLERTIFPKSEAMDLSSELSKRNTIGIFAVDERAIILGYCIVSRTGSTSQIQKVAVHSDHRRKGIARRMLSRLIGDTTEGSTLNLWVDVNRSAAVALYNSLGFEVIRRRQDYYGKGRDDSNIKRLFSPWFSRPYLADLLEDIYPGLHKGCGFLRDTELVEEMGKARILLLFLSLTIAQSCDFYISQRGRDDAQCGSISQPCLTLFHTIASTRNRTSAILCIEPGPASYECPTSELIITNSITLRSEGGRAVLNCSLTQQILVVDGDPDQTNLTIIGFQIIDYSPPMLIATNLSSLTIRDCHFESIIASNVNATIVILETPITDSRFDFGSTIRVRYNGWNDTYAIAFCFAQNTITSSMLQTLSIDIRDSSITYSNFTVADNSWYGLERSAWHFTLKNSYAYNLIYAVEGNLVQSGGSSGSQDSIPFHITYEDMLECLYPGILLMSYRNNQIIDGNFGGNQGPFLIEFYSSSISESNVDISNNVINNCSSRQVVGHTFSPLHFYGSGVFATKSNLTHFTFLMSDNTVTNNKRYGSMGALINAHLEEEMNEEENSDFIAMTVTGNTFSNNNLEELPYLVGCKSKQIISNLFSSNNFTSNTGSGYKMASLALFDAFLKNNFFFVGNNTFSRNHMDNFHLVTQGDISQSLMSFYNNEFSSNIPHSAPLHIKIEQKCVSSPILFSFDENKFIGNQAGAVQIDLYCDQFNSGKINITGDSYINNTGGIAGAFYVRTRHESVTTSNGFFIDRAEFRGNKAVYSEWPWGGAVSIDVLMGLLWVNTTVFEENSAIMGGAIGTNTHVLSLHQSTFIRNHASTSGNDLASKEPMDVVTSDNSFYAAPGVFVDVQVIHDLVLDGAMCPAGYVLINNKDPGKPTQYSCQRCPPGTYRIHNMSTPMGSLECHSCPDHADCSAGGNIVTAYPNQWCYENIDQISCTPCPVGYCVNVRQVWNDTCIDSRQGQLCTDCKEGHSVSFWGVDCVPDSHCSPWTISLLILGGFLLVSLFVYTALGESAIWRILLNFINILSVLLISQTGSSMEMLTLLSFNMNASSGGSFCMFRGVSQLEKMLIQLGNFFALIAVLAIVYILQKIYDACKRQDYYRFIESINTGATTMRFIKVAGVARFTRALVSIGLFVYWGTTWISFRLVDCTKIGGEQFLVSAANVQCYNAWQILIFFFIVLILIPFPFFLVLLRRGVSRVIPVNAHYHAILRVLERPYKTEKRYWESVITSRGLLVNAIFFFVTNDTWRSLLLCFVCMLSLLAHLSMAPFKRPEAHILETICLFCLTFVALLELPKGLFISQGVAFSSQAIPWLEWAFTLVPLSFGSALLIFRGYRWLRRKLRR</sequence>
<dbReference type="InParanoid" id="A0A2P6NGL9"/>
<dbReference type="PROSITE" id="PS51186">
    <property type="entry name" value="GNAT"/>
    <property type="match status" value="1"/>
</dbReference>
<dbReference type="STRING" id="1890364.A0A2P6NGL9"/>
<dbReference type="OrthoDB" id="41532at2759"/>
<dbReference type="InterPro" id="IPR011050">
    <property type="entry name" value="Pectin_lyase_fold/virulence"/>
</dbReference>
<dbReference type="Gene3D" id="3.40.630.30">
    <property type="match status" value="1"/>
</dbReference>
<feature type="transmembrane region" description="Helical" evidence="1">
    <location>
        <begin position="1343"/>
        <end position="1364"/>
    </location>
</feature>
<dbReference type="EMBL" id="MDYQ01000090">
    <property type="protein sequence ID" value="PRP83081.1"/>
    <property type="molecule type" value="Genomic_DNA"/>
</dbReference>
<feature type="transmembrane region" description="Helical" evidence="1">
    <location>
        <begin position="1279"/>
        <end position="1299"/>
    </location>
</feature>
<name>A0A2P6NGL9_9EUKA</name>
<evidence type="ECO:0000256" key="1">
    <source>
        <dbReference type="SAM" id="Phobius"/>
    </source>
</evidence>
<gene>
    <name evidence="3" type="ORF">PROFUN_09677</name>
</gene>
<dbReference type="InterPro" id="IPR000182">
    <property type="entry name" value="GNAT_dom"/>
</dbReference>